<protein>
    <recommendedName>
        <fullName evidence="1">SnoaL-like domain-containing protein</fullName>
    </recommendedName>
</protein>
<dbReference type="InterPro" id="IPR037401">
    <property type="entry name" value="SnoaL-like"/>
</dbReference>
<evidence type="ECO:0000313" key="2">
    <source>
        <dbReference type="EMBL" id="TRM69038.1"/>
    </source>
</evidence>
<accession>A0A550CW66</accession>
<feature type="domain" description="SnoaL-like" evidence="1">
    <location>
        <begin position="13"/>
        <end position="89"/>
    </location>
</feature>
<gene>
    <name evidence="2" type="ORF">BD626DRAFT_472703</name>
</gene>
<dbReference type="Pfam" id="PF12680">
    <property type="entry name" value="SnoaL_2"/>
    <property type="match status" value="1"/>
</dbReference>
<evidence type="ECO:0000313" key="3">
    <source>
        <dbReference type="Proteomes" id="UP000320762"/>
    </source>
</evidence>
<dbReference type="Gene3D" id="3.10.450.50">
    <property type="match status" value="1"/>
</dbReference>
<reference evidence="2 3" key="1">
    <citation type="journal article" date="2019" name="New Phytol.">
        <title>Comparative genomics reveals unique wood-decay strategies and fruiting body development in the Schizophyllaceae.</title>
        <authorList>
            <person name="Almasi E."/>
            <person name="Sahu N."/>
            <person name="Krizsan K."/>
            <person name="Balint B."/>
            <person name="Kovacs G.M."/>
            <person name="Kiss B."/>
            <person name="Cseklye J."/>
            <person name="Drula E."/>
            <person name="Henrissat B."/>
            <person name="Nagy I."/>
            <person name="Chovatia M."/>
            <person name="Adam C."/>
            <person name="LaButti K."/>
            <person name="Lipzen A."/>
            <person name="Riley R."/>
            <person name="Grigoriev I.V."/>
            <person name="Nagy L.G."/>
        </authorList>
    </citation>
    <scope>NUCLEOTIDE SEQUENCE [LARGE SCALE GENOMIC DNA]</scope>
    <source>
        <strain evidence="2 3">NL-1724</strain>
    </source>
</reference>
<proteinExistence type="predicted"/>
<dbReference type="SUPFAM" id="SSF54427">
    <property type="entry name" value="NTF2-like"/>
    <property type="match status" value="1"/>
</dbReference>
<keyword evidence="3" id="KW-1185">Reference proteome</keyword>
<dbReference type="OrthoDB" id="10277637at2759"/>
<comment type="caution">
    <text evidence="2">The sequence shown here is derived from an EMBL/GenBank/DDBJ whole genome shotgun (WGS) entry which is preliminary data.</text>
</comment>
<sequence length="103" mass="11982">MAPDPNSPRYRLVLAFFRAFSASDVETMISLFADPFEYRLLPKASGRPIITNKSHLRTYFSGIRNEFREYNIEIQKALDCDEDVMFVHVRESDQWCATPMIDA</sequence>
<dbReference type="InterPro" id="IPR032710">
    <property type="entry name" value="NTF2-like_dom_sf"/>
</dbReference>
<dbReference type="Proteomes" id="UP000320762">
    <property type="component" value="Unassembled WGS sequence"/>
</dbReference>
<dbReference type="AlphaFoldDB" id="A0A550CW66"/>
<name>A0A550CW66_9AGAR</name>
<evidence type="ECO:0000259" key="1">
    <source>
        <dbReference type="Pfam" id="PF12680"/>
    </source>
</evidence>
<dbReference type="EMBL" id="VDMD01000001">
    <property type="protein sequence ID" value="TRM69038.1"/>
    <property type="molecule type" value="Genomic_DNA"/>
</dbReference>
<organism evidence="2 3">
    <name type="scientific">Schizophyllum amplum</name>
    <dbReference type="NCBI Taxonomy" id="97359"/>
    <lineage>
        <taxon>Eukaryota</taxon>
        <taxon>Fungi</taxon>
        <taxon>Dikarya</taxon>
        <taxon>Basidiomycota</taxon>
        <taxon>Agaricomycotina</taxon>
        <taxon>Agaricomycetes</taxon>
        <taxon>Agaricomycetidae</taxon>
        <taxon>Agaricales</taxon>
        <taxon>Schizophyllaceae</taxon>
        <taxon>Schizophyllum</taxon>
    </lineage>
</organism>